<gene>
    <name evidence="1" type="ORF">CDV28_14410</name>
</gene>
<name>A0A521FZ11_9BACT</name>
<sequence length="289" mass="31942">MKLTKRTMLIPVASLLLLSGCAIHPKSEYADFSQAGSEYAKAVDKVLVTAEQAQIDSTSWSLVQVKGITGVVSAEKYDTLTKEEAKLLATIQHLRFNAKLLADYFAQLELLATSDAPDQTKTAINNLVTGMNKLSTELKVSSPDVVNTLPQLAKVVVNTRIKAVLRAEFEKRQELIRTQLQIHELLLKTLDRQITHALTTEAELKEILLVKQPLLSDKPLSTQEDWVAKRRAAIQLKSTVNDIKPAIEASKKMRLIFEKLLAGNDAQSSIHALVVEIKHILATAHAVKP</sequence>
<accession>A0A521FZ11</accession>
<dbReference type="AlphaFoldDB" id="A0A521FZ11"/>
<keyword evidence="2" id="KW-1185">Reference proteome</keyword>
<evidence type="ECO:0000313" key="1">
    <source>
        <dbReference type="EMBL" id="TAA74002.1"/>
    </source>
</evidence>
<proteinExistence type="predicted"/>
<reference evidence="1" key="1">
    <citation type="submission" date="2017-07" db="EMBL/GenBank/DDBJ databases">
        <title>The cable genome - Insights into the physiology and evolution of filamentous bacteria capable of sulfide oxidation via long distance electron transfer.</title>
        <authorList>
            <person name="Thorup C."/>
            <person name="Bjerg J.T."/>
            <person name="Schreiber L."/>
            <person name="Nielsen L.P."/>
            <person name="Kjeldsen K.U."/>
            <person name="Boesen T."/>
            <person name="Boggild A."/>
            <person name="Meysman F."/>
            <person name="Geelhoed J."/>
            <person name="Schramm A."/>
        </authorList>
    </citation>
    <scope>NUCLEOTIDE SEQUENCE [LARGE SCALE GENOMIC DNA]</scope>
    <source>
        <strain evidence="1">GS</strain>
    </source>
</reference>
<dbReference type="PROSITE" id="PS51257">
    <property type="entry name" value="PROKAR_LIPOPROTEIN"/>
    <property type="match status" value="1"/>
</dbReference>
<comment type="caution">
    <text evidence="1">The sequence shown here is derived from an EMBL/GenBank/DDBJ whole genome shotgun (WGS) entry which is preliminary data.</text>
</comment>
<evidence type="ECO:0008006" key="3">
    <source>
        <dbReference type="Google" id="ProtNLM"/>
    </source>
</evidence>
<protein>
    <recommendedName>
        <fullName evidence="3">Lipoprotein</fullName>
    </recommendedName>
</protein>
<dbReference type="Proteomes" id="UP000316238">
    <property type="component" value="Unassembled WGS sequence"/>
</dbReference>
<organism evidence="1 2">
    <name type="scientific">Candidatus Electronema aureum</name>
    <dbReference type="NCBI Taxonomy" id="2005002"/>
    <lineage>
        <taxon>Bacteria</taxon>
        <taxon>Pseudomonadati</taxon>
        <taxon>Thermodesulfobacteriota</taxon>
        <taxon>Desulfobulbia</taxon>
        <taxon>Desulfobulbales</taxon>
        <taxon>Desulfobulbaceae</taxon>
        <taxon>Candidatus Electronema</taxon>
    </lineage>
</organism>
<evidence type="ECO:0000313" key="2">
    <source>
        <dbReference type="Proteomes" id="UP000316238"/>
    </source>
</evidence>
<dbReference type="EMBL" id="NQJD01000044">
    <property type="protein sequence ID" value="TAA74002.1"/>
    <property type="molecule type" value="Genomic_DNA"/>
</dbReference>